<dbReference type="EMBL" id="SPPK01000005">
    <property type="protein sequence ID" value="TFU87440.1"/>
    <property type="molecule type" value="Genomic_DNA"/>
</dbReference>
<reference evidence="1 2" key="1">
    <citation type="submission" date="2019-03" db="EMBL/GenBank/DDBJ databases">
        <title>Diversity of the mouse oral microbiome.</title>
        <authorList>
            <person name="Joseph S."/>
            <person name="Aduse-Opoku J."/>
            <person name="Curtis M."/>
            <person name="Wade W."/>
            <person name="Hashim A."/>
        </authorList>
    </citation>
    <scope>NUCLEOTIDE SEQUENCE [LARGE SCALE GENOMIC DNA]</scope>
    <source>
        <strain evidence="1 2">P11</strain>
    </source>
</reference>
<dbReference type="InterPro" id="IPR005358">
    <property type="entry name" value="Puta_zinc/iron-chelating_dom"/>
</dbReference>
<sequence>MDTIVQQLHDEVFEKIDCLTCANCCRSLGPAIYDKDIERMAKALRIKPSEVVSSYLRIDEDGDYVFKSMPCPFLMNDNYCSIYESRPKACREYPHTDRKNFEQIYKLTVKNTSTCPIAYEVLCKLMDK</sequence>
<comment type="caution">
    <text evidence="1">The sequence shown here is derived from an EMBL/GenBank/DDBJ whole genome shotgun (WGS) entry which is preliminary data.</text>
</comment>
<gene>
    <name evidence="1" type="ORF">E4T88_15160</name>
</gene>
<dbReference type="OrthoDB" id="665764at2"/>
<evidence type="ECO:0000313" key="1">
    <source>
        <dbReference type="EMBL" id="TFU87440.1"/>
    </source>
</evidence>
<dbReference type="AlphaFoldDB" id="A0A4Y9IJK1"/>
<name>A0A4Y9IJK1_9BACT</name>
<dbReference type="PANTHER" id="PTHR35866">
    <property type="entry name" value="PUTATIVE-RELATED"/>
    <property type="match status" value="1"/>
</dbReference>
<dbReference type="Proteomes" id="UP000298285">
    <property type="component" value="Unassembled WGS sequence"/>
</dbReference>
<proteinExistence type="predicted"/>
<accession>A0A4Y9IJK1</accession>
<protein>
    <submittedName>
        <fullName evidence="1">YkgJ family cysteine cluster protein</fullName>
    </submittedName>
</protein>
<organism evidence="1 2">
    <name type="scientific">Dysgonomonas mossii</name>
    <dbReference type="NCBI Taxonomy" id="163665"/>
    <lineage>
        <taxon>Bacteria</taxon>
        <taxon>Pseudomonadati</taxon>
        <taxon>Bacteroidota</taxon>
        <taxon>Bacteroidia</taxon>
        <taxon>Bacteroidales</taxon>
        <taxon>Dysgonomonadaceae</taxon>
        <taxon>Dysgonomonas</taxon>
    </lineage>
</organism>
<evidence type="ECO:0000313" key="2">
    <source>
        <dbReference type="Proteomes" id="UP000298285"/>
    </source>
</evidence>
<dbReference type="Pfam" id="PF03692">
    <property type="entry name" value="CxxCxxCC"/>
    <property type="match status" value="1"/>
</dbReference>
<dbReference type="PANTHER" id="PTHR35866:SF1">
    <property type="entry name" value="YKGJ FAMILY CYSTEINE CLUSTER PROTEIN"/>
    <property type="match status" value="1"/>
</dbReference>